<evidence type="ECO:0000256" key="5">
    <source>
        <dbReference type="ARBA" id="ARBA00037382"/>
    </source>
</evidence>
<accession>A0A0K2V760</accession>
<evidence type="ECO:0000313" key="8">
    <source>
        <dbReference type="EMBL" id="CDW46170.1"/>
    </source>
</evidence>
<feature type="domain" description="BTB" evidence="7">
    <location>
        <begin position="32"/>
        <end position="97"/>
    </location>
</feature>
<evidence type="ECO:0000256" key="1">
    <source>
        <dbReference type="ARBA" id="ARBA00022473"/>
    </source>
</evidence>
<dbReference type="GO" id="GO:0007464">
    <property type="term" value="P:R3/R4 cell fate commitment"/>
    <property type="evidence" value="ECO:0007669"/>
    <property type="project" value="UniProtKB-ARBA"/>
</dbReference>
<dbReference type="GO" id="GO:0016199">
    <property type="term" value="P:axon midline choice point recognition"/>
    <property type="evidence" value="ECO:0007669"/>
    <property type="project" value="UniProtKB-ARBA"/>
</dbReference>
<evidence type="ECO:0000256" key="3">
    <source>
        <dbReference type="ARBA" id="ARBA00022902"/>
    </source>
</evidence>
<dbReference type="EMBL" id="HACA01028809">
    <property type="protein sequence ID" value="CDW46170.1"/>
    <property type="molecule type" value="Transcribed_RNA"/>
</dbReference>
<organism evidence="8">
    <name type="scientific">Lepeophtheirus salmonis</name>
    <name type="common">Salmon louse</name>
    <name type="synonym">Caligus salmonis</name>
    <dbReference type="NCBI Taxonomy" id="72036"/>
    <lineage>
        <taxon>Eukaryota</taxon>
        <taxon>Metazoa</taxon>
        <taxon>Ecdysozoa</taxon>
        <taxon>Arthropoda</taxon>
        <taxon>Crustacea</taxon>
        <taxon>Multicrustacea</taxon>
        <taxon>Hexanauplia</taxon>
        <taxon>Copepoda</taxon>
        <taxon>Siphonostomatoida</taxon>
        <taxon>Caligidae</taxon>
        <taxon>Lepeophtheirus</taxon>
    </lineage>
</organism>
<keyword evidence="1" id="KW-0217">Developmental protein</keyword>
<name>A0A0K2V760_LEPSM</name>
<dbReference type="SMART" id="SM00225">
    <property type="entry name" value="BTB"/>
    <property type="match status" value="1"/>
</dbReference>
<dbReference type="GO" id="GO:0048813">
    <property type="term" value="P:dendrite morphogenesis"/>
    <property type="evidence" value="ECO:0007669"/>
    <property type="project" value="UniProtKB-ARBA"/>
</dbReference>
<dbReference type="CDD" id="cd18315">
    <property type="entry name" value="BTB_POZ_BAB-like"/>
    <property type="match status" value="1"/>
</dbReference>
<dbReference type="PANTHER" id="PTHR23110">
    <property type="entry name" value="BTB DOMAIN TRANSCRIPTION FACTOR"/>
    <property type="match status" value="1"/>
</dbReference>
<sequence>MGSTERLHIRWNDFESNIKCGLSELRQEKELFDVTLACGSKQIKAHKVILSACSPFFRSIIKSVPHEHPLLYLRGVQFHHLESLLAFIYNGEVNVTQEELDSFLAVAEELKIKGLAHNEAFISSLSVPESHPPPNKRPRNEDQGISPEPSITGLCISAYSLKTHSSLVISKETSPNPSKFPPQKEQDIPIGEDDDEIEDVTIVKEEDKYVFESNNDEVGLDNQSQELENELHDVKYIEDHIDFESESEELCCDTLRDSENTSHPDLNKV</sequence>
<reference evidence="8" key="1">
    <citation type="submission" date="2014-05" db="EMBL/GenBank/DDBJ databases">
        <authorList>
            <person name="Chronopoulou M."/>
        </authorList>
    </citation>
    <scope>NUCLEOTIDE SEQUENCE</scope>
    <source>
        <tissue evidence="8">Whole organism</tissue>
    </source>
</reference>
<dbReference type="AlphaFoldDB" id="A0A0K2V760"/>
<keyword evidence="4" id="KW-0539">Nucleus</keyword>
<dbReference type="GO" id="GO:0007526">
    <property type="term" value="P:larval somatic muscle development"/>
    <property type="evidence" value="ECO:0007669"/>
    <property type="project" value="UniProtKB-ARBA"/>
</dbReference>
<dbReference type="GO" id="GO:0045467">
    <property type="term" value="P:R7 cell development"/>
    <property type="evidence" value="ECO:0007669"/>
    <property type="project" value="UniProtKB-ARBA"/>
</dbReference>
<dbReference type="GO" id="GO:0005634">
    <property type="term" value="C:nucleus"/>
    <property type="evidence" value="ECO:0007669"/>
    <property type="project" value="TreeGrafter"/>
</dbReference>
<dbReference type="GO" id="GO:0045476">
    <property type="term" value="P:nurse cell apoptotic process"/>
    <property type="evidence" value="ECO:0007669"/>
    <property type="project" value="UniProtKB-ARBA"/>
</dbReference>
<dbReference type="InterPro" id="IPR000210">
    <property type="entry name" value="BTB/POZ_dom"/>
</dbReference>
<dbReference type="Gene3D" id="3.30.710.10">
    <property type="entry name" value="Potassium Channel Kv1.1, Chain A"/>
    <property type="match status" value="1"/>
</dbReference>
<keyword evidence="2" id="KW-0221">Differentiation</keyword>
<dbReference type="InterPro" id="IPR011333">
    <property type="entry name" value="SKP1/BTB/POZ_sf"/>
</dbReference>
<feature type="region of interest" description="Disordered" evidence="6">
    <location>
        <begin position="170"/>
        <end position="190"/>
    </location>
</feature>
<dbReference type="GO" id="GO:0035167">
    <property type="term" value="P:larval lymph gland hemopoiesis"/>
    <property type="evidence" value="ECO:0007669"/>
    <property type="project" value="UniProtKB-ARBA"/>
</dbReference>
<evidence type="ECO:0000256" key="2">
    <source>
        <dbReference type="ARBA" id="ARBA00022782"/>
    </source>
</evidence>
<dbReference type="GO" id="GO:0008406">
    <property type="term" value="P:gonad development"/>
    <property type="evidence" value="ECO:0007669"/>
    <property type="project" value="UniProtKB-ARBA"/>
</dbReference>
<dbReference type="GO" id="GO:0006357">
    <property type="term" value="P:regulation of transcription by RNA polymerase II"/>
    <property type="evidence" value="ECO:0007669"/>
    <property type="project" value="TreeGrafter"/>
</dbReference>
<dbReference type="Pfam" id="PF00651">
    <property type="entry name" value="BTB"/>
    <property type="match status" value="1"/>
</dbReference>
<feature type="region of interest" description="Disordered" evidence="6">
    <location>
        <begin position="124"/>
        <end position="148"/>
    </location>
</feature>
<dbReference type="OrthoDB" id="6359816at2759"/>
<dbReference type="SUPFAM" id="SSF54695">
    <property type="entry name" value="POZ domain"/>
    <property type="match status" value="1"/>
</dbReference>
<protein>
    <recommendedName>
        <fullName evidence="7">BTB domain-containing protein</fullName>
    </recommendedName>
</protein>
<evidence type="ECO:0000259" key="7">
    <source>
        <dbReference type="PROSITE" id="PS50097"/>
    </source>
</evidence>
<proteinExistence type="predicted"/>
<evidence type="ECO:0000256" key="4">
    <source>
        <dbReference type="ARBA" id="ARBA00023242"/>
    </source>
</evidence>
<evidence type="ECO:0000256" key="6">
    <source>
        <dbReference type="SAM" id="MobiDB-lite"/>
    </source>
</evidence>
<comment type="function">
    <text evidence="5">Putative transcription factor required for axon growth and guidance in the central and peripheral nervous systems. Repels CNS axons away from the midline by promoting the expression of the midline repellent sli and its receptor robo.</text>
</comment>
<dbReference type="PROSITE" id="PS50097">
    <property type="entry name" value="BTB"/>
    <property type="match status" value="1"/>
</dbReference>
<dbReference type="InterPro" id="IPR051095">
    <property type="entry name" value="Dros_DevTransReg"/>
</dbReference>
<keyword evidence="3" id="KW-0524">Neurogenesis</keyword>
<dbReference type="PANTHER" id="PTHR23110:SF111">
    <property type="entry name" value="LONGITUDINALS LACKING PROTEIN, ISOFORMS F_I_K_T"/>
    <property type="match status" value="1"/>
</dbReference>